<name>A0A2T0KP93_9ACTN</name>
<gene>
    <name evidence="2" type="ORF">CLV67_101279</name>
</gene>
<evidence type="ECO:0000259" key="1">
    <source>
        <dbReference type="Pfam" id="PF04149"/>
    </source>
</evidence>
<accession>A0A2T0KP93</accession>
<protein>
    <submittedName>
        <fullName evidence="2">Uncharacterized protein DUF397</fullName>
    </submittedName>
</protein>
<feature type="domain" description="DUF397" evidence="1">
    <location>
        <begin position="25"/>
        <end position="75"/>
    </location>
</feature>
<organism evidence="2 3">
    <name type="scientific">Actinoplanes italicus</name>
    <dbReference type="NCBI Taxonomy" id="113567"/>
    <lineage>
        <taxon>Bacteria</taxon>
        <taxon>Bacillati</taxon>
        <taxon>Actinomycetota</taxon>
        <taxon>Actinomycetes</taxon>
        <taxon>Micromonosporales</taxon>
        <taxon>Micromonosporaceae</taxon>
        <taxon>Actinoplanes</taxon>
    </lineage>
</organism>
<dbReference type="Pfam" id="PF04149">
    <property type="entry name" value="DUF397"/>
    <property type="match status" value="1"/>
</dbReference>
<keyword evidence="3" id="KW-1185">Reference proteome</keyword>
<dbReference type="EMBL" id="PVMZ01000001">
    <property type="protein sequence ID" value="PRX25562.1"/>
    <property type="molecule type" value="Genomic_DNA"/>
</dbReference>
<reference evidence="2 3" key="1">
    <citation type="submission" date="2018-03" db="EMBL/GenBank/DDBJ databases">
        <title>Genomic Encyclopedia of Archaeal and Bacterial Type Strains, Phase II (KMG-II): from individual species to whole genera.</title>
        <authorList>
            <person name="Goeker M."/>
        </authorList>
    </citation>
    <scope>NUCLEOTIDE SEQUENCE [LARGE SCALE GENOMIC DNA]</scope>
    <source>
        <strain evidence="2 3">DSM 43146</strain>
    </source>
</reference>
<proteinExistence type="predicted"/>
<evidence type="ECO:0000313" key="3">
    <source>
        <dbReference type="Proteomes" id="UP000239415"/>
    </source>
</evidence>
<dbReference type="Proteomes" id="UP000239415">
    <property type="component" value="Unassembled WGS sequence"/>
</dbReference>
<dbReference type="OrthoDB" id="4299240at2"/>
<dbReference type="InterPro" id="IPR007278">
    <property type="entry name" value="DUF397"/>
</dbReference>
<evidence type="ECO:0000313" key="2">
    <source>
        <dbReference type="EMBL" id="PRX25562.1"/>
    </source>
</evidence>
<dbReference type="RefSeq" id="WP_106315289.1">
    <property type="nucleotide sequence ID" value="NZ_BOMO01000024.1"/>
</dbReference>
<comment type="caution">
    <text evidence="2">The sequence shown here is derived from an EMBL/GenBank/DDBJ whole genome shotgun (WGS) entry which is preliminary data.</text>
</comment>
<dbReference type="AlphaFoldDB" id="A0A2T0KP93"/>
<sequence>MIDPEALVENQVALAAAYGDVVGVKSSRSAGDSNCVEVGTAADGTRILTDSKLGTNSPRLAFTPSEWVAFREGVRNGEFD</sequence>